<name>A0A8H7DK30_9AGAR</name>
<feature type="compositionally biased region" description="Basic residues" evidence="1">
    <location>
        <begin position="106"/>
        <end position="118"/>
    </location>
</feature>
<organism evidence="2 3">
    <name type="scientific">Mycena sanguinolenta</name>
    <dbReference type="NCBI Taxonomy" id="230812"/>
    <lineage>
        <taxon>Eukaryota</taxon>
        <taxon>Fungi</taxon>
        <taxon>Dikarya</taxon>
        <taxon>Basidiomycota</taxon>
        <taxon>Agaricomycotina</taxon>
        <taxon>Agaricomycetes</taxon>
        <taxon>Agaricomycetidae</taxon>
        <taxon>Agaricales</taxon>
        <taxon>Marasmiineae</taxon>
        <taxon>Mycenaceae</taxon>
        <taxon>Mycena</taxon>
    </lineage>
</organism>
<feature type="compositionally biased region" description="Basic and acidic residues" evidence="1">
    <location>
        <begin position="93"/>
        <end position="105"/>
    </location>
</feature>
<dbReference type="AlphaFoldDB" id="A0A8H7DK30"/>
<feature type="compositionally biased region" description="Basic and acidic residues" evidence="1">
    <location>
        <begin position="128"/>
        <end position="145"/>
    </location>
</feature>
<dbReference type="Proteomes" id="UP000623467">
    <property type="component" value="Unassembled WGS sequence"/>
</dbReference>
<reference evidence="2" key="1">
    <citation type="submission" date="2020-05" db="EMBL/GenBank/DDBJ databases">
        <title>Mycena genomes resolve the evolution of fungal bioluminescence.</title>
        <authorList>
            <person name="Tsai I.J."/>
        </authorList>
    </citation>
    <scope>NUCLEOTIDE SEQUENCE</scope>
    <source>
        <strain evidence="2">160909Yilan</strain>
    </source>
</reference>
<feature type="region of interest" description="Disordered" evidence="1">
    <location>
        <begin position="91"/>
        <end position="157"/>
    </location>
</feature>
<gene>
    <name evidence="2" type="ORF">MSAN_00254800</name>
</gene>
<proteinExistence type="predicted"/>
<dbReference type="EMBL" id="JACAZH010000001">
    <property type="protein sequence ID" value="KAF7378294.1"/>
    <property type="molecule type" value="Genomic_DNA"/>
</dbReference>
<evidence type="ECO:0000256" key="1">
    <source>
        <dbReference type="SAM" id="MobiDB-lite"/>
    </source>
</evidence>
<protein>
    <submittedName>
        <fullName evidence="2">Uncharacterized protein</fullName>
    </submittedName>
</protein>
<evidence type="ECO:0000313" key="2">
    <source>
        <dbReference type="EMBL" id="KAF7378294.1"/>
    </source>
</evidence>
<evidence type="ECO:0000313" key="3">
    <source>
        <dbReference type="Proteomes" id="UP000623467"/>
    </source>
</evidence>
<keyword evidence="3" id="KW-1185">Reference proteome</keyword>
<accession>A0A8H7DK30</accession>
<comment type="caution">
    <text evidence="2">The sequence shown here is derived from an EMBL/GenBank/DDBJ whole genome shotgun (WGS) entry which is preliminary data.</text>
</comment>
<sequence length="187" mass="22008">MCDDCAIDADCLECLCCCCDPDAGCDCCWDCDARWDWCSGMSCPVWSPFSWFCSVCSDDDFTPESRDAQRDNQELEEIIILEDTLLWDDSFDDGPHRTRTREYRPPKRKPPPRQRARPRSQTLPSEHTQPEEFKNQLRSSEEALSRENFQPETKNRRQRKQWLYLEPARPVHSTLSFVVLFIPRLLH</sequence>